<keyword evidence="2" id="KW-0411">Iron-sulfur</keyword>
<dbReference type="SUPFAM" id="SSF63380">
    <property type="entry name" value="Riboflavin synthase domain-like"/>
    <property type="match status" value="1"/>
</dbReference>
<evidence type="ECO:0000313" key="5">
    <source>
        <dbReference type="EMBL" id="SAK97352.1"/>
    </source>
</evidence>
<evidence type="ECO:0000259" key="4">
    <source>
        <dbReference type="PROSITE" id="PS51384"/>
    </source>
</evidence>
<dbReference type="InterPro" id="IPR050415">
    <property type="entry name" value="MRET"/>
</dbReference>
<dbReference type="Pfam" id="PF00175">
    <property type="entry name" value="NAD_binding_1"/>
    <property type="match status" value="1"/>
</dbReference>
<dbReference type="STRING" id="1777141.AWB80_07348"/>
<dbReference type="Gene3D" id="2.40.30.10">
    <property type="entry name" value="Translation factors"/>
    <property type="match status" value="1"/>
</dbReference>
<dbReference type="InterPro" id="IPR036010">
    <property type="entry name" value="2Fe-2S_ferredoxin-like_sf"/>
</dbReference>
<organism evidence="5 6">
    <name type="scientific">Caballeronia pedi</name>
    <dbReference type="NCBI Taxonomy" id="1777141"/>
    <lineage>
        <taxon>Bacteria</taxon>
        <taxon>Pseudomonadati</taxon>
        <taxon>Pseudomonadota</taxon>
        <taxon>Betaproteobacteria</taxon>
        <taxon>Burkholderiales</taxon>
        <taxon>Burkholderiaceae</taxon>
        <taxon>Caballeronia</taxon>
    </lineage>
</organism>
<dbReference type="InterPro" id="IPR012675">
    <property type="entry name" value="Beta-grasp_dom_sf"/>
</dbReference>
<evidence type="ECO:0000313" key="6">
    <source>
        <dbReference type="Proteomes" id="UP000054911"/>
    </source>
</evidence>
<evidence type="ECO:0000256" key="1">
    <source>
        <dbReference type="ARBA" id="ARBA00001974"/>
    </source>
</evidence>
<dbReference type="CDD" id="cd00207">
    <property type="entry name" value="fer2"/>
    <property type="match status" value="1"/>
</dbReference>
<dbReference type="CDD" id="cd06187">
    <property type="entry name" value="O2ase_reductase_like"/>
    <property type="match status" value="1"/>
</dbReference>
<dbReference type="SUPFAM" id="SSF54292">
    <property type="entry name" value="2Fe-2S ferredoxin-like"/>
    <property type="match status" value="1"/>
</dbReference>
<keyword evidence="2" id="KW-0408">Iron</keyword>
<dbReference type="InterPro" id="IPR006058">
    <property type="entry name" value="2Fe2S_fd_BS"/>
</dbReference>
<dbReference type="PROSITE" id="PS00197">
    <property type="entry name" value="2FE2S_FER_1"/>
    <property type="match status" value="1"/>
</dbReference>
<dbReference type="InterPro" id="IPR001433">
    <property type="entry name" value="OxRdtase_FAD/NAD-bd"/>
</dbReference>
<dbReference type="InterPro" id="IPR017927">
    <property type="entry name" value="FAD-bd_FR_type"/>
</dbReference>
<dbReference type="AlphaFoldDB" id="A0A158DRV9"/>
<keyword evidence="2" id="KW-0001">2Fe-2S</keyword>
<proteinExistence type="predicted"/>
<name>A0A158DRV9_9BURK</name>
<dbReference type="SUPFAM" id="SSF52343">
    <property type="entry name" value="Ferredoxin reductase-like, C-terminal NADP-linked domain"/>
    <property type="match status" value="1"/>
</dbReference>
<dbReference type="Pfam" id="PF00111">
    <property type="entry name" value="Fer2"/>
    <property type="match status" value="1"/>
</dbReference>
<reference evidence="5" key="1">
    <citation type="submission" date="2016-01" db="EMBL/GenBank/DDBJ databases">
        <authorList>
            <person name="Peeters C."/>
        </authorList>
    </citation>
    <scope>NUCLEOTIDE SEQUENCE [LARGE SCALE GENOMIC DNA]</scope>
    <source>
        <strain evidence="5">LMG 29323</strain>
    </source>
</reference>
<dbReference type="Gene3D" id="3.10.20.30">
    <property type="match status" value="1"/>
</dbReference>
<dbReference type="PROSITE" id="PS51085">
    <property type="entry name" value="2FE2S_FER_2"/>
    <property type="match status" value="1"/>
</dbReference>
<feature type="domain" description="FAD-binding FR-type" evidence="4">
    <location>
        <begin position="100"/>
        <end position="197"/>
    </location>
</feature>
<dbReference type="Proteomes" id="UP000054911">
    <property type="component" value="Unassembled WGS sequence"/>
</dbReference>
<feature type="domain" description="2Fe-2S ferredoxin-type" evidence="3">
    <location>
        <begin position="4"/>
        <end position="94"/>
    </location>
</feature>
<accession>A0A158DRV9</accession>
<dbReference type="InterPro" id="IPR039261">
    <property type="entry name" value="FNR_nucleotide-bd"/>
</dbReference>
<evidence type="ECO:0000256" key="2">
    <source>
        <dbReference type="ARBA" id="ARBA00022714"/>
    </source>
</evidence>
<keyword evidence="2" id="KW-0479">Metal-binding</keyword>
<sequence>MTTHRARIESADREIPVDDSTTLLLAALDAGVAYPHGCRSGRCGSCKTRLIEGQVELLPHTPFSLTASEKEHGLILACRAKLQSDVVVRWLAQPQIAHPVVRQRATITAVAPMTHDIVEIRLRPERAFSFSPGQFGHVMFPGLPSRSYSFAHASVDGEIAFHVRTVPNGRVSPAIARTARPGWTVEIDGPYGEAYLREDHAGPILAVAGGSGLAPILCIVERAVQAAMHQPIHVYFGARDVIDVYGMDHLGRLSARHPRLRVHAVLSSARDGDVYRRGMVHQAIADDLPVAMKAWKAYVAGPPAMVDAVGELCGNQGMRPKNFHADPFFTPVEEARV</sequence>
<dbReference type="EMBL" id="FCOE02000046">
    <property type="protein sequence ID" value="SAK97352.1"/>
    <property type="molecule type" value="Genomic_DNA"/>
</dbReference>
<dbReference type="InterPro" id="IPR001041">
    <property type="entry name" value="2Fe-2S_ferredoxin-type"/>
</dbReference>
<dbReference type="GO" id="GO:0016491">
    <property type="term" value="F:oxidoreductase activity"/>
    <property type="evidence" value="ECO:0007669"/>
    <property type="project" value="InterPro"/>
</dbReference>
<dbReference type="InterPro" id="IPR008333">
    <property type="entry name" value="Cbr1-like_FAD-bd_dom"/>
</dbReference>
<dbReference type="PANTHER" id="PTHR47354">
    <property type="entry name" value="NADH OXIDOREDUCTASE HCR"/>
    <property type="match status" value="1"/>
</dbReference>
<dbReference type="OrthoDB" id="9806195at2"/>
<dbReference type="PRINTS" id="PR00410">
    <property type="entry name" value="PHEHYDRXLASE"/>
</dbReference>
<gene>
    <name evidence="5" type="ORF">AWB80_07348</name>
</gene>
<dbReference type="PANTHER" id="PTHR47354:SF5">
    <property type="entry name" value="PROTEIN RFBI"/>
    <property type="match status" value="1"/>
</dbReference>
<evidence type="ECO:0000259" key="3">
    <source>
        <dbReference type="PROSITE" id="PS51085"/>
    </source>
</evidence>
<dbReference type="Gene3D" id="3.40.50.80">
    <property type="entry name" value="Nucleotide-binding domain of ferredoxin-NADP reductase (FNR) module"/>
    <property type="match status" value="1"/>
</dbReference>
<comment type="caution">
    <text evidence="5">The sequence shown here is derived from an EMBL/GenBank/DDBJ whole genome shotgun (WGS) entry which is preliminary data.</text>
</comment>
<comment type="cofactor">
    <cofactor evidence="1">
        <name>FAD</name>
        <dbReference type="ChEBI" id="CHEBI:57692"/>
    </cofactor>
</comment>
<dbReference type="RefSeq" id="WP_061179565.1">
    <property type="nucleotide sequence ID" value="NZ_FCOE02000046.1"/>
</dbReference>
<dbReference type="PROSITE" id="PS51384">
    <property type="entry name" value="FAD_FR"/>
    <property type="match status" value="1"/>
</dbReference>
<dbReference type="GO" id="GO:0051537">
    <property type="term" value="F:2 iron, 2 sulfur cluster binding"/>
    <property type="evidence" value="ECO:0007669"/>
    <property type="project" value="UniProtKB-KW"/>
</dbReference>
<protein>
    <submittedName>
        <fullName evidence="5">Oxidoreductase</fullName>
    </submittedName>
</protein>
<dbReference type="Pfam" id="PF00970">
    <property type="entry name" value="FAD_binding_6"/>
    <property type="match status" value="1"/>
</dbReference>
<dbReference type="InterPro" id="IPR017938">
    <property type="entry name" value="Riboflavin_synthase-like_b-brl"/>
</dbReference>
<keyword evidence="6" id="KW-1185">Reference proteome</keyword>